<name>A0ABU7C529_9TELE</name>
<accession>A0ABU7C529</accession>
<keyword evidence="2" id="KW-1185">Reference proteome</keyword>
<protein>
    <submittedName>
        <fullName evidence="1">Uncharacterized protein</fullName>
    </submittedName>
</protein>
<dbReference type="Proteomes" id="UP001345963">
    <property type="component" value="Unassembled WGS sequence"/>
</dbReference>
<evidence type="ECO:0000313" key="2">
    <source>
        <dbReference type="Proteomes" id="UP001345963"/>
    </source>
</evidence>
<sequence>MLVQVPMKTQRSSLKSCICSTAFYVSPAGCWVPLGFFKDSMKFLLDVSATMQKKIFACSSRGNLELQSEVFQKQEELHQPAASG</sequence>
<proteinExistence type="predicted"/>
<organism evidence="1 2">
    <name type="scientific">Ataeniobius toweri</name>
    <dbReference type="NCBI Taxonomy" id="208326"/>
    <lineage>
        <taxon>Eukaryota</taxon>
        <taxon>Metazoa</taxon>
        <taxon>Chordata</taxon>
        <taxon>Craniata</taxon>
        <taxon>Vertebrata</taxon>
        <taxon>Euteleostomi</taxon>
        <taxon>Actinopterygii</taxon>
        <taxon>Neopterygii</taxon>
        <taxon>Teleostei</taxon>
        <taxon>Neoteleostei</taxon>
        <taxon>Acanthomorphata</taxon>
        <taxon>Ovalentaria</taxon>
        <taxon>Atherinomorphae</taxon>
        <taxon>Cyprinodontiformes</taxon>
        <taxon>Goodeidae</taxon>
        <taxon>Ataeniobius</taxon>
    </lineage>
</organism>
<dbReference type="EMBL" id="JAHUTI010079589">
    <property type="protein sequence ID" value="MED6257812.1"/>
    <property type="molecule type" value="Genomic_DNA"/>
</dbReference>
<reference evidence="1 2" key="1">
    <citation type="submission" date="2021-07" db="EMBL/GenBank/DDBJ databases">
        <authorList>
            <person name="Palmer J.M."/>
        </authorList>
    </citation>
    <scope>NUCLEOTIDE SEQUENCE [LARGE SCALE GENOMIC DNA]</scope>
    <source>
        <strain evidence="1 2">AT_MEX2019</strain>
        <tissue evidence="1">Muscle</tissue>
    </source>
</reference>
<gene>
    <name evidence="1" type="ORF">ATANTOWER_031859</name>
</gene>
<evidence type="ECO:0000313" key="1">
    <source>
        <dbReference type="EMBL" id="MED6257812.1"/>
    </source>
</evidence>
<comment type="caution">
    <text evidence="1">The sequence shown here is derived from an EMBL/GenBank/DDBJ whole genome shotgun (WGS) entry which is preliminary data.</text>
</comment>